<keyword evidence="3" id="KW-1185">Reference proteome</keyword>
<dbReference type="GO" id="GO:0032259">
    <property type="term" value="P:methylation"/>
    <property type="evidence" value="ECO:0007669"/>
    <property type="project" value="UniProtKB-KW"/>
</dbReference>
<dbReference type="PATRIC" id="fig|56193.3.peg.2947"/>
<evidence type="ECO:0000313" key="2">
    <source>
        <dbReference type="EMBL" id="KKW91666.1"/>
    </source>
</evidence>
<dbReference type="Pfam" id="PF13649">
    <property type="entry name" value="Methyltransf_25"/>
    <property type="match status" value="1"/>
</dbReference>
<accession>A0A0M3ARW8</accession>
<keyword evidence="2" id="KW-0489">Methyltransferase</keyword>
<sequence>MIANPEPGLSGLAIREFFRNPLAVGSAFPASRYLVAHMLAPVDWSRVRCIVEYGPGTGIFTRALLARLPAQARLLAIDTSAAFIDHLRGQTDDQRLIAVTGSADHVLGIMADHGLERADCILSGLPFSTLVPVRAARLMDRSCHALAPDGRFLAYQMRRVVGPLLARRFARVTTGFEWRNIPPCHLYWASEPARI</sequence>
<protein>
    <submittedName>
        <fullName evidence="2">Methyltransferase</fullName>
    </submittedName>
</protein>
<dbReference type="InterPro" id="IPR041698">
    <property type="entry name" value="Methyltransf_25"/>
</dbReference>
<dbReference type="AlphaFoldDB" id="A0A0M3ARW8"/>
<keyword evidence="2" id="KW-0808">Transferase</keyword>
<evidence type="ECO:0000259" key="1">
    <source>
        <dbReference type="Pfam" id="PF13649"/>
    </source>
</evidence>
<proteinExistence type="predicted"/>
<dbReference type="Proteomes" id="UP000033874">
    <property type="component" value="Unassembled WGS sequence"/>
</dbReference>
<organism evidence="2 3">
    <name type="scientific">Sphingobium chungbukense</name>
    <dbReference type="NCBI Taxonomy" id="56193"/>
    <lineage>
        <taxon>Bacteria</taxon>
        <taxon>Pseudomonadati</taxon>
        <taxon>Pseudomonadota</taxon>
        <taxon>Alphaproteobacteria</taxon>
        <taxon>Sphingomonadales</taxon>
        <taxon>Sphingomonadaceae</taxon>
        <taxon>Sphingobium</taxon>
    </lineage>
</organism>
<reference evidence="2 3" key="1">
    <citation type="submission" date="2015-04" db="EMBL/GenBank/DDBJ databases">
        <title>Genome sequence of aromatic hydrocarbons-degrading Sphingobium chungbukense DJ77.</title>
        <authorList>
            <person name="Kim Y.-C."/>
            <person name="Chae J.-C."/>
        </authorList>
    </citation>
    <scope>NUCLEOTIDE SEQUENCE [LARGE SCALE GENOMIC DNA]</scope>
    <source>
        <strain evidence="2 3">DJ77</strain>
    </source>
</reference>
<dbReference type="SUPFAM" id="SSF53335">
    <property type="entry name" value="S-adenosyl-L-methionine-dependent methyltransferases"/>
    <property type="match status" value="1"/>
</dbReference>
<dbReference type="InterPro" id="IPR029063">
    <property type="entry name" value="SAM-dependent_MTases_sf"/>
</dbReference>
<dbReference type="GO" id="GO:0008168">
    <property type="term" value="F:methyltransferase activity"/>
    <property type="evidence" value="ECO:0007669"/>
    <property type="project" value="UniProtKB-KW"/>
</dbReference>
<comment type="caution">
    <text evidence="2">The sequence shown here is derived from an EMBL/GenBank/DDBJ whole genome shotgun (WGS) entry which is preliminary data.</text>
</comment>
<dbReference type="Gene3D" id="3.40.50.150">
    <property type="entry name" value="Vaccinia Virus protein VP39"/>
    <property type="match status" value="1"/>
</dbReference>
<dbReference type="STRING" id="56193.YP76_14120"/>
<dbReference type="EMBL" id="LBIC01000006">
    <property type="protein sequence ID" value="KKW91666.1"/>
    <property type="molecule type" value="Genomic_DNA"/>
</dbReference>
<evidence type="ECO:0000313" key="3">
    <source>
        <dbReference type="Proteomes" id="UP000033874"/>
    </source>
</evidence>
<name>A0A0M3ARW8_9SPHN</name>
<feature type="domain" description="Methyltransferase" evidence="1">
    <location>
        <begin position="50"/>
        <end position="150"/>
    </location>
</feature>
<gene>
    <name evidence="2" type="ORF">YP76_14120</name>
</gene>